<dbReference type="OrthoDB" id="1022087at2759"/>
<gene>
    <name evidence="1" type="ORF">ANE_LOCUS2193</name>
</gene>
<name>A0A565ASZ3_9BRAS</name>
<accession>A0A565ASZ3</accession>
<evidence type="ECO:0000313" key="2">
    <source>
        <dbReference type="Proteomes" id="UP000489600"/>
    </source>
</evidence>
<evidence type="ECO:0000313" key="1">
    <source>
        <dbReference type="EMBL" id="VVA91748.1"/>
    </source>
</evidence>
<proteinExistence type="predicted"/>
<sequence length="118" mass="13637">METKVVSEKVGFGVHTLSSIAGFDGKYVKELHMKNLFNEIIGDYKNQQVPPTLKEMAERFIYNPAEVNHNSEVQKKVFATVSTTALIVKPTKEVMFYERHLEENGDWKDVHNFTFKIE</sequence>
<dbReference type="AlphaFoldDB" id="A0A565ASZ3"/>
<keyword evidence="2" id="KW-1185">Reference proteome</keyword>
<reference evidence="1" key="1">
    <citation type="submission" date="2019-07" db="EMBL/GenBank/DDBJ databases">
        <authorList>
            <person name="Dittberner H."/>
        </authorList>
    </citation>
    <scope>NUCLEOTIDE SEQUENCE [LARGE SCALE GENOMIC DNA]</scope>
</reference>
<protein>
    <submittedName>
        <fullName evidence="1">Uncharacterized protein</fullName>
    </submittedName>
</protein>
<organism evidence="1 2">
    <name type="scientific">Arabis nemorensis</name>
    <dbReference type="NCBI Taxonomy" id="586526"/>
    <lineage>
        <taxon>Eukaryota</taxon>
        <taxon>Viridiplantae</taxon>
        <taxon>Streptophyta</taxon>
        <taxon>Embryophyta</taxon>
        <taxon>Tracheophyta</taxon>
        <taxon>Spermatophyta</taxon>
        <taxon>Magnoliopsida</taxon>
        <taxon>eudicotyledons</taxon>
        <taxon>Gunneridae</taxon>
        <taxon>Pentapetalae</taxon>
        <taxon>rosids</taxon>
        <taxon>malvids</taxon>
        <taxon>Brassicales</taxon>
        <taxon>Brassicaceae</taxon>
        <taxon>Arabideae</taxon>
        <taxon>Arabis</taxon>
    </lineage>
</organism>
<dbReference type="Proteomes" id="UP000489600">
    <property type="component" value="Unassembled WGS sequence"/>
</dbReference>
<comment type="caution">
    <text evidence="1">The sequence shown here is derived from an EMBL/GenBank/DDBJ whole genome shotgun (WGS) entry which is preliminary data.</text>
</comment>
<dbReference type="EMBL" id="CABITT030000001">
    <property type="protein sequence ID" value="VVA91748.1"/>
    <property type="molecule type" value="Genomic_DNA"/>
</dbReference>